<sequence>MQASRFGHQLTWLTMFILCCCCHWSSAASDTKTVSISQQQRSIVAKMEQLIFEKLVSQAVDEIRMHSDRPRILARHLDKINHSINPAMISDAQKDQLALLNWLSLRPRYSAGSALDKAQAQCALQPLEPEQLHHWLRTWSADLTAVRTAYPDSLRNEARKTILEGIPSDRAAKHQAMSVLQDSLIHYIDLNVLHLPLHGLGELTLEQLNGDEPYLPLFRYNANAQSIQVNLTEKPLIHFVELEAAALFYGVPGQHLFHNLVKSNPVHRLTNCNAFAEAYAQYLLNLSGSDPIYQQNHAAISHQEFLLSRVALALADLDLHVFNVDKSTVFDILVSRMLASKARIQFELEQLIRQPGQALVSAAIVKELMQFQAMSEQRTGENFRLRDYLNRLNEVISLPLPMIREKMIAWSNDHVREVD</sequence>
<dbReference type="AlphaFoldDB" id="A0A382GZR0"/>
<evidence type="ECO:0000313" key="1">
    <source>
        <dbReference type="EMBL" id="SVB80033.1"/>
    </source>
</evidence>
<proteinExistence type="predicted"/>
<name>A0A382GZR0_9ZZZZ</name>
<dbReference type="InterPro" id="IPR010281">
    <property type="entry name" value="DUF885"/>
</dbReference>
<protein>
    <submittedName>
        <fullName evidence="1">Uncharacterized protein</fullName>
    </submittedName>
</protein>
<gene>
    <name evidence="1" type="ORF">METZ01_LOCUS232887</name>
</gene>
<organism evidence="1">
    <name type="scientific">marine metagenome</name>
    <dbReference type="NCBI Taxonomy" id="408172"/>
    <lineage>
        <taxon>unclassified sequences</taxon>
        <taxon>metagenomes</taxon>
        <taxon>ecological metagenomes</taxon>
    </lineage>
</organism>
<reference evidence="1" key="1">
    <citation type="submission" date="2018-05" db="EMBL/GenBank/DDBJ databases">
        <authorList>
            <person name="Lanie J.A."/>
            <person name="Ng W.-L."/>
            <person name="Kazmierczak K.M."/>
            <person name="Andrzejewski T.M."/>
            <person name="Davidsen T.M."/>
            <person name="Wayne K.J."/>
            <person name="Tettelin H."/>
            <person name="Glass J.I."/>
            <person name="Rusch D."/>
            <person name="Podicherti R."/>
            <person name="Tsui H.-C.T."/>
            <person name="Winkler M.E."/>
        </authorList>
    </citation>
    <scope>NUCLEOTIDE SEQUENCE</scope>
</reference>
<dbReference type="EMBL" id="UINC01058125">
    <property type="protein sequence ID" value="SVB80033.1"/>
    <property type="molecule type" value="Genomic_DNA"/>
</dbReference>
<dbReference type="Pfam" id="PF05960">
    <property type="entry name" value="DUF885"/>
    <property type="match status" value="1"/>
</dbReference>
<accession>A0A382GZR0</accession>